<evidence type="ECO:0008006" key="3">
    <source>
        <dbReference type="Google" id="ProtNLM"/>
    </source>
</evidence>
<keyword evidence="2" id="KW-1185">Reference proteome</keyword>
<dbReference type="Pfam" id="PF11582">
    <property type="entry name" value="DUF3240"/>
    <property type="match status" value="1"/>
</dbReference>
<proteinExistence type="predicted"/>
<evidence type="ECO:0000313" key="1">
    <source>
        <dbReference type="EMBL" id="PWE17793.1"/>
    </source>
</evidence>
<organism evidence="1 2">
    <name type="scientific">Marinicauda salina</name>
    <dbReference type="NCBI Taxonomy" id="2135793"/>
    <lineage>
        <taxon>Bacteria</taxon>
        <taxon>Pseudomonadati</taxon>
        <taxon>Pseudomonadota</taxon>
        <taxon>Alphaproteobacteria</taxon>
        <taxon>Maricaulales</taxon>
        <taxon>Maricaulaceae</taxon>
        <taxon>Marinicauda</taxon>
    </lineage>
</organism>
<dbReference type="InterPro" id="IPR021634">
    <property type="entry name" value="DUF3240"/>
</dbReference>
<dbReference type="InterPro" id="IPR011322">
    <property type="entry name" value="N-reg_PII-like_a/b"/>
</dbReference>
<protein>
    <recommendedName>
        <fullName evidence="3">DUF3240 domain-containing protein</fullName>
    </recommendedName>
</protein>
<dbReference type="RefSeq" id="WP_109253024.1">
    <property type="nucleotide sequence ID" value="NZ_QEXV01000003.1"/>
</dbReference>
<dbReference type="AlphaFoldDB" id="A0A2U2BUV6"/>
<gene>
    <name evidence="1" type="ORF">DDZ18_09065</name>
</gene>
<dbReference type="Proteomes" id="UP000245168">
    <property type="component" value="Unassembled WGS sequence"/>
</dbReference>
<reference evidence="2" key="1">
    <citation type="submission" date="2018-05" db="EMBL/GenBank/DDBJ databases">
        <authorList>
            <person name="Liu B.-T."/>
        </authorList>
    </citation>
    <scope>NUCLEOTIDE SEQUENCE [LARGE SCALE GENOMIC DNA]</scope>
    <source>
        <strain evidence="2">WD6-1</strain>
    </source>
</reference>
<dbReference type="InterPro" id="IPR015867">
    <property type="entry name" value="N-reg_PII/ATP_PRibTrfase_C"/>
</dbReference>
<dbReference type="Gene3D" id="3.30.70.120">
    <property type="match status" value="1"/>
</dbReference>
<name>A0A2U2BUV6_9PROT</name>
<comment type="caution">
    <text evidence="1">The sequence shown here is derived from an EMBL/GenBank/DDBJ whole genome shotgun (WGS) entry which is preliminary data.</text>
</comment>
<sequence>MVAPLRKLTLICPREIKQTIADALDAVEPALPGFTVIDAEGRGPEAELASASERVRGAMRAAMFQIVLPADQVAGVLDALAKECRRPQLAYWTEPVEDFGRLT</sequence>
<dbReference type="EMBL" id="QEXV01000003">
    <property type="protein sequence ID" value="PWE17793.1"/>
    <property type="molecule type" value="Genomic_DNA"/>
</dbReference>
<dbReference type="SUPFAM" id="SSF54913">
    <property type="entry name" value="GlnB-like"/>
    <property type="match status" value="1"/>
</dbReference>
<evidence type="ECO:0000313" key="2">
    <source>
        <dbReference type="Proteomes" id="UP000245168"/>
    </source>
</evidence>
<accession>A0A2U2BUV6</accession>
<dbReference type="OrthoDB" id="7619919at2"/>